<dbReference type="InterPro" id="IPR002104">
    <property type="entry name" value="Integrase_catalytic"/>
</dbReference>
<name>A0A3R9L9E4_STROR</name>
<evidence type="ECO:0000256" key="1">
    <source>
        <dbReference type="ARBA" id="ARBA00023172"/>
    </source>
</evidence>
<dbReference type="Proteomes" id="UP000280182">
    <property type="component" value="Unassembled WGS sequence"/>
</dbReference>
<dbReference type="GO" id="GO:0015074">
    <property type="term" value="P:DNA integration"/>
    <property type="evidence" value="ECO:0007669"/>
    <property type="project" value="InterPro"/>
</dbReference>
<dbReference type="SUPFAM" id="SSF56349">
    <property type="entry name" value="DNA breaking-rejoining enzymes"/>
    <property type="match status" value="1"/>
</dbReference>
<accession>A0A3R9L9E4</accession>
<organism evidence="3 4">
    <name type="scientific">Streptococcus oralis</name>
    <dbReference type="NCBI Taxonomy" id="1303"/>
    <lineage>
        <taxon>Bacteria</taxon>
        <taxon>Bacillati</taxon>
        <taxon>Bacillota</taxon>
        <taxon>Bacilli</taxon>
        <taxon>Lactobacillales</taxon>
        <taxon>Streptococcaceae</taxon>
        <taxon>Streptococcus</taxon>
    </lineage>
</organism>
<keyword evidence="1" id="KW-0233">DNA recombination</keyword>
<gene>
    <name evidence="3" type="ORF">D8802_07550</name>
</gene>
<evidence type="ECO:0000259" key="2">
    <source>
        <dbReference type="PROSITE" id="PS51898"/>
    </source>
</evidence>
<reference evidence="3 4" key="1">
    <citation type="submission" date="2018-11" db="EMBL/GenBank/DDBJ databases">
        <title>Species Designations Belie Phenotypic and Genotypic Heterogeneity in Oral Streptococci.</title>
        <authorList>
            <person name="Velsko I."/>
        </authorList>
    </citation>
    <scope>NUCLEOTIDE SEQUENCE [LARGE SCALE GENOMIC DNA]</scope>
    <source>
        <strain evidence="3 4">BCC12</strain>
    </source>
</reference>
<dbReference type="GO" id="GO:0006310">
    <property type="term" value="P:DNA recombination"/>
    <property type="evidence" value="ECO:0007669"/>
    <property type="project" value="UniProtKB-KW"/>
</dbReference>
<evidence type="ECO:0000313" key="4">
    <source>
        <dbReference type="Proteomes" id="UP000280182"/>
    </source>
</evidence>
<feature type="domain" description="Tyr recombinase" evidence="2">
    <location>
        <begin position="1"/>
        <end position="112"/>
    </location>
</feature>
<dbReference type="AlphaFoldDB" id="A0A3R9L9E4"/>
<dbReference type="InterPro" id="IPR013762">
    <property type="entry name" value="Integrase-like_cat_sf"/>
</dbReference>
<dbReference type="PROSITE" id="PS51898">
    <property type="entry name" value="TYR_RECOMBINASE"/>
    <property type="match status" value="1"/>
</dbReference>
<sequence>MVEFIADEKQGFIPFLINKSGAEGSPYHYVWEAWVESPLYQDYINSVLKRIIRKHGLKKITPHGFRHTHATLTIKTGVDPVNAAKRLGHASSQMPLNTYIRSTVAGEKKAITKFVDYLDSAKG</sequence>
<evidence type="ECO:0000313" key="3">
    <source>
        <dbReference type="EMBL" id="RSJ66717.1"/>
    </source>
</evidence>
<dbReference type="InterPro" id="IPR011010">
    <property type="entry name" value="DNA_brk_join_enz"/>
</dbReference>
<dbReference type="Gene3D" id="1.10.443.10">
    <property type="entry name" value="Intergrase catalytic core"/>
    <property type="match status" value="1"/>
</dbReference>
<dbReference type="EMBL" id="RJPJ01000009">
    <property type="protein sequence ID" value="RSJ66717.1"/>
    <property type="molecule type" value="Genomic_DNA"/>
</dbReference>
<comment type="caution">
    <text evidence="3">The sequence shown here is derived from an EMBL/GenBank/DDBJ whole genome shotgun (WGS) entry which is preliminary data.</text>
</comment>
<proteinExistence type="predicted"/>
<protein>
    <submittedName>
        <fullName evidence="3">Site-specific tyrosine recombinase XerC</fullName>
    </submittedName>
</protein>
<dbReference type="GO" id="GO:0003677">
    <property type="term" value="F:DNA binding"/>
    <property type="evidence" value="ECO:0007669"/>
    <property type="project" value="InterPro"/>
</dbReference>
<dbReference type="Pfam" id="PF00589">
    <property type="entry name" value="Phage_integrase"/>
    <property type="match status" value="1"/>
</dbReference>